<dbReference type="Pfam" id="PF00005">
    <property type="entry name" value="ABC_tran"/>
    <property type="match status" value="1"/>
</dbReference>
<dbReference type="EMBL" id="DTAU01000040">
    <property type="protein sequence ID" value="HFQ78412.1"/>
    <property type="molecule type" value="Genomic_DNA"/>
</dbReference>
<sequence length="260" mass="29245">MKIEVENVSFNYNSTSVLKDVTLKIEAGKMTCIIGPNGAGKTTFLKILASILMPTRGVVYIDGKDSRLYSPRDIAKIIAYSEPYISRSLPMTVLDFLSTARYPYHNTLQYFESSEDLKIIEEIARELDIVHLLGRKLDQISSGELQRVLIAHALAKKPKILLLDEPSAFLDIRYRFEILNYVKRYTVREGIATVVAIHDLHLASVYCDTVVLLDRGRIVACGSPHEVFMDKVVEEVYGVEIEVIKIGDNTVIVVPKPKSN</sequence>
<keyword evidence="1" id="KW-0813">Transport</keyword>
<dbReference type="GO" id="GO:0016887">
    <property type="term" value="F:ATP hydrolysis activity"/>
    <property type="evidence" value="ECO:0007669"/>
    <property type="project" value="InterPro"/>
</dbReference>
<keyword evidence="2" id="KW-0547">Nucleotide-binding</keyword>
<dbReference type="InterPro" id="IPR003439">
    <property type="entry name" value="ABC_transporter-like_ATP-bd"/>
</dbReference>
<dbReference type="AlphaFoldDB" id="A0A7J3N0I2"/>
<evidence type="ECO:0000256" key="2">
    <source>
        <dbReference type="ARBA" id="ARBA00022741"/>
    </source>
</evidence>
<feature type="domain" description="ABC transporter" evidence="5">
    <location>
        <begin position="3"/>
        <end position="240"/>
    </location>
</feature>
<keyword evidence="3 7" id="KW-0067">ATP-binding</keyword>
<dbReference type="EMBL" id="DTDH01000215">
    <property type="protein sequence ID" value="HGT99281.1"/>
    <property type="molecule type" value="Genomic_DNA"/>
</dbReference>
<evidence type="ECO:0000313" key="6">
    <source>
        <dbReference type="EMBL" id="HFQ78412.1"/>
    </source>
</evidence>
<dbReference type="InterPro" id="IPR027417">
    <property type="entry name" value="P-loop_NTPase"/>
</dbReference>
<dbReference type="InterPro" id="IPR003593">
    <property type="entry name" value="AAA+_ATPase"/>
</dbReference>
<evidence type="ECO:0000256" key="4">
    <source>
        <dbReference type="ARBA" id="ARBA00022967"/>
    </source>
</evidence>
<dbReference type="Gene3D" id="3.40.50.300">
    <property type="entry name" value="P-loop containing nucleotide triphosphate hydrolases"/>
    <property type="match status" value="1"/>
</dbReference>
<dbReference type="SMART" id="SM00382">
    <property type="entry name" value="AAA"/>
    <property type="match status" value="1"/>
</dbReference>
<dbReference type="CDD" id="cd03214">
    <property type="entry name" value="ABC_Iron-Siderophores_B12_Hemin"/>
    <property type="match status" value="1"/>
</dbReference>
<proteinExistence type="predicted"/>
<comment type="caution">
    <text evidence="7">The sequence shown here is derived from an EMBL/GenBank/DDBJ whole genome shotgun (WGS) entry which is preliminary data.</text>
</comment>
<evidence type="ECO:0000256" key="1">
    <source>
        <dbReference type="ARBA" id="ARBA00022448"/>
    </source>
</evidence>
<evidence type="ECO:0000313" key="7">
    <source>
        <dbReference type="EMBL" id="HGT99281.1"/>
    </source>
</evidence>
<dbReference type="FunFam" id="3.40.50.300:FF:000134">
    <property type="entry name" value="Iron-enterobactin ABC transporter ATP-binding protein"/>
    <property type="match status" value="1"/>
</dbReference>
<keyword evidence="4" id="KW-1278">Translocase</keyword>
<evidence type="ECO:0000259" key="5">
    <source>
        <dbReference type="PROSITE" id="PS50893"/>
    </source>
</evidence>
<protein>
    <submittedName>
        <fullName evidence="7">ABC transporter ATP-binding protein</fullName>
    </submittedName>
</protein>
<dbReference type="PROSITE" id="PS50893">
    <property type="entry name" value="ABC_TRANSPORTER_2"/>
    <property type="match status" value="1"/>
</dbReference>
<dbReference type="PANTHER" id="PTHR42794:SF1">
    <property type="entry name" value="HEMIN IMPORT ATP-BINDING PROTEIN HMUV"/>
    <property type="match status" value="1"/>
</dbReference>
<evidence type="ECO:0000256" key="3">
    <source>
        <dbReference type="ARBA" id="ARBA00022840"/>
    </source>
</evidence>
<accession>A0A7J3N0I2</accession>
<dbReference type="PANTHER" id="PTHR42794">
    <property type="entry name" value="HEMIN IMPORT ATP-BINDING PROTEIN HMUV"/>
    <property type="match status" value="1"/>
</dbReference>
<dbReference type="SUPFAM" id="SSF52540">
    <property type="entry name" value="P-loop containing nucleoside triphosphate hydrolases"/>
    <property type="match status" value="1"/>
</dbReference>
<name>A0A7J3N0I2_9CREN</name>
<dbReference type="GO" id="GO:0005524">
    <property type="term" value="F:ATP binding"/>
    <property type="evidence" value="ECO:0007669"/>
    <property type="project" value="UniProtKB-KW"/>
</dbReference>
<gene>
    <name evidence="6" type="ORF">ENT99_01745</name>
    <name evidence="7" type="ORF">ENU64_07660</name>
</gene>
<organism evidence="7">
    <name type="scientific">Ignisphaera aggregans</name>
    <dbReference type="NCBI Taxonomy" id="334771"/>
    <lineage>
        <taxon>Archaea</taxon>
        <taxon>Thermoproteota</taxon>
        <taxon>Thermoprotei</taxon>
        <taxon>Desulfurococcales</taxon>
        <taxon>Desulfurococcaceae</taxon>
        <taxon>Ignisphaera</taxon>
    </lineage>
</organism>
<reference evidence="7" key="1">
    <citation type="journal article" date="2020" name="mSystems">
        <title>Genome- and Community-Level Interaction Insights into Carbon Utilization and Element Cycling Functions of Hydrothermarchaeota in Hydrothermal Sediment.</title>
        <authorList>
            <person name="Zhou Z."/>
            <person name="Liu Y."/>
            <person name="Xu W."/>
            <person name="Pan J."/>
            <person name="Luo Z.H."/>
            <person name="Li M."/>
        </authorList>
    </citation>
    <scope>NUCLEOTIDE SEQUENCE [LARGE SCALE GENOMIC DNA]</scope>
    <source>
        <strain evidence="6">SpSt-629</strain>
        <strain evidence="7">SpSt-688</strain>
    </source>
</reference>